<gene>
    <name evidence="1" type="ORF">LSINAPIS_LOCUS10144</name>
</gene>
<evidence type="ECO:0000313" key="2">
    <source>
        <dbReference type="Proteomes" id="UP000324832"/>
    </source>
</evidence>
<evidence type="ECO:0000313" key="1">
    <source>
        <dbReference type="EMBL" id="VVC99232.1"/>
    </source>
</evidence>
<protein>
    <submittedName>
        <fullName evidence="1">Uncharacterized protein</fullName>
    </submittedName>
</protein>
<organism evidence="1 2">
    <name type="scientific">Leptidea sinapis</name>
    <dbReference type="NCBI Taxonomy" id="189913"/>
    <lineage>
        <taxon>Eukaryota</taxon>
        <taxon>Metazoa</taxon>
        <taxon>Ecdysozoa</taxon>
        <taxon>Arthropoda</taxon>
        <taxon>Hexapoda</taxon>
        <taxon>Insecta</taxon>
        <taxon>Pterygota</taxon>
        <taxon>Neoptera</taxon>
        <taxon>Endopterygota</taxon>
        <taxon>Lepidoptera</taxon>
        <taxon>Glossata</taxon>
        <taxon>Ditrysia</taxon>
        <taxon>Papilionoidea</taxon>
        <taxon>Pieridae</taxon>
        <taxon>Dismorphiinae</taxon>
        <taxon>Leptidea</taxon>
    </lineage>
</organism>
<keyword evidence="2" id="KW-1185">Reference proteome</keyword>
<dbReference type="AlphaFoldDB" id="A0A5E4QMM1"/>
<accession>A0A5E4QMM1</accession>
<proteinExistence type="predicted"/>
<reference evidence="1 2" key="1">
    <citation type="submission" date="2017-07" db="EMBL/GenBank/DDBJ databases">
        <authorList>
            <person name="Talla V."/>
            <person name="Backstrom N."/>
        </authorList>
    </citation>
    <scope>NUCLEOTIDE SEQUENCE [LARGE SCALE GENOMIC DNA]</scope>
</reference>
<name>A0A5E4QMM1_9NEOP</name>
<dbReference type="EMBL" id="FZQP02004000">
    <property type="protein sequence ID" value="VVC99232.1"/>
    <property type="molecule type" value="Genomic_DNA"/>
</dbReference>
<sequence>MNFTPFTGHVPVVTTLPTIHQFAAKFGYEGSGSMANTGVVQETRYHSGTGVQFAVNPTAGDGMRFRQGESVVVMSSNGQPGSVTLAGLGAMTPGVKYQTITSASSSLNVGNISYGGHTYIQADELKADKREYREELQQDIMTSMMQQQQVTVHQAPLQQGTQQLLVVLHEPKEAAALARAVSGGVADYLAALPLPLHHLLKYSSSVEKRDDHPTFIASVNTSPLSNVHTVPAVFSISLCDSKVLMT</sequence>
<dbReference type="Proteomes" id="UP000324832">
    <property type="component" value="Unassembled WGS sequence"/>
</dbReference>